<dbReference type="AlphaFoldDB" id="A0A0F9RYK3"/>
<reference evidence="1" key="1">
    <citation type="journal article" date="2015" name="Nature">
        <title>Complex archaea that bridge the gap between prokaryotes and eukaryotes.</title>
        <authorList>
            <person name="Spang A."/>
            <person name="Saw J.H."/>
            <person name="Jorgensen S.L."/>
            <person name="Zaremba-Niedzwiedzka K."/>
            <person name="Martijn J."/>
            <person name="Lind A.E."/>
            <person name="van Eijk R."/>
            <person name="Schleper C."/>
            <person name="Guy L."/>
            <person name="Ettema T.J."/>
        </authorList>
    </citation>
    <scope>NUCLEOTIDE SEQUENCE</scope>
</reference>
<sequence>MPEQTNEKRAALLEMLAGCASITEGSKGMPDLAKQLKPIIREQAVKAILLYFNDPEITMAYNEVKDRTD</sequence>
<evidence type="ECO:0000313" key="1">
    <source>
        <dbReference type="EMBL" id="KKN61535.1"/>
    </source>
</evidence>
<dbReference type="EMBL" id="LAZR01000655">
    <property type="protein sequence ID" value="KKN61535.1"/>
    <property type="molecule type" value="Genomic_DNA"/>
</dbReference>
<protein>
    <submittedName>
        <fullName evidence="1">Uncharacterized protein</fullName>
    </submittedName>
</protein>
<gene>
    <name evidence="1" type="ORF">LCGC14_0521230</name>
</gene>
<accession>A0A0F9RYK3</accession>
<comment type="caution">
    <text evidence="1">The sequence shown here is derived from an EMBL/GenBank/DDBJ whole genome shotgun (WGS) entry which is preliminary data.</text>
</comment>
<proteinExistence type="predicted"/>
<organism evidence="1">
    <name type="scientific">marine sediment metagenome</name>
    <dbReference type="NCBI Taxonomy" id="412755"/>
    <lineage>
        <taxon>unclassified sequences</taxon>
        <taxon>metagenomes</taxon>
        <taxon>ecological metagenomes</taxon>
    </lineage>
</organism>
<name>A0A0F9RYK3_9ZZZZ</name>